<evidence type="ECO:0000256" key="1">
    <source>
        <dbReference type="SAM" id="Phobius"/>
    </source>
</evidence>
<dbReference type="EMBL" id="LGRX02035102">
    <property type="protein sequence ID" value="KAK3236281.1"/>
    <property type="molecule type" value="Genomic_DNA"/>
</dbReference>
<name>A0AAE0BGS4_9CHLO</name>
<feature type="transmembrane region" description="Helical" evidence="1">
    <location>
        <begin position="12"/>
        <end position="29"/>
    </location>
</feature>
<keyword evidence="1" id="KW-0472">Membrane</keyword>
<organism evidence="2 3">
    <name type="scientific">Cymbomonas tetramitiformis</name>
    <dbReference type="NCBI Taxonomy" id="36881"/>
    <lineage>
        <taxon>Eukaryota</taxon>
        <taxon>Viridiplantae</taxon>
        <taxon>Chlorophyta</taxon>
        <taxon>Pyramimonadophyceae</taxon>
        <taxon>Pyramimonadales</taxon>
        <taxon>Pyramimonadaceae</taxon>
        <taxon>Cymbomonas</taxon>
    </lineage>
</organism>
<comment type="caution">
    <text evidence="2">The sequence shown here is derived from an EMBL/GenBank/DDBJ whole genome shotgun (WGS) entry which is preliminary data.</text>
</comment>
<feature type="non-terminal residue" evidence="2">
    <location>
        <position position="1"/>
    </location>
</feature>
<dbReference type="AlphaFoldDB" id="A0AAE0BGS4"/>
<keyword evidence="1" id="KW-0812">Transmembrane</keyword>
<keyword evidence="1" id="KW-1133">Transmembrane helix</keyword>
<reference evidence="2 3" key="1">
    <citation type="journal article" date="2015" name="Genome Biol. Evol.">
        <title>Comparative Genomics of a Bacterivorous Green Alga Reveals Evolutionary Causalities and Consequences of Phago-Mixotrophic Mode of Nutrition.</title>
        <authorList>
            <person name="Burns J.A."/>
            <person name="Paasch A."/>
            <person name="Narechania A."/>
            <person name="Kim E."/>
        </authorList>
    </citation>
    <scope>NUCLEOTIDE SEQUENCE [LARGE SCALE GENOMIC DNA]</scope>
    <source>
        <strain evidence="2 3">PLY_AMNH</strain>
    </source>
</reference>
<sequence length="118" mass="12922">LMTVLPVAAKTMKFACAIGTSMLMMLVNLDGHEDRRFPRDSWWYFVFGCTGALCSVLLVLLPVPCLARREAQRRAGASVIISVHALSLLAECYCKVRRCKGSHLPNAGAQATVARTLQ</sequence>
<feature type="transmembrane region" description="Helical" evidence="1">
    <location>
        <begin position="41"/>
        <end position="63"/>
    </location>
</feature>
<evidence type="ECO:0000313" key="3">
    <source>
        <dbReference type="Proteomes" id="UP001190700"/>
    </source>
</evidence>
<proteinExistence type="predicted"/>
<keyword evidence="3" id="KW-1185">Reference proteome</keyword>
<accession>A0AAE0BGS4</accession>
<evidence type="ECO:0000313" key="2">
    <source>
        <dbReference type="EMBL" id="KAK3236281.1"/>
    </source>
</evidence>
<protein>
    <submittedName>
        <fullName evidence="2">Uncharacterized protein</fullName>
    </submittedName>
</protein>
<gene>
    <name evidence="2" type="ORF">CYMTET_53563</name>
</gene>
<dbReference type="Proteomes" id="UP001190700">
    <property type="component" value="Unassembled WGS sequence"/>
</dbReference>